<name>A0A382V5V0_9ZZZZ</name>
<dbReference type="AlphaFoldDB" id="A0A382V5V0"/>
<gene>
    <name evidence="1" type="ORF">METZ01_LOCUS394132</name>
</gene>
<accession>A0A382V5V0</accession>
<reference evidence="1" key="1">
    <citation type="submission" date="2018-05" db="EMBL/GenBank/DDBJ databases">
        <authorList>
            <person name="Lanie J.A."/>
            <person name="Ng W.-L."/>
            <person name="Kazmierczak K.M."/>
            <person name="Andrzejewski T.M."/>
            <person name="Davidsen T.M."/>
            <person name="Wayne K.J."/>
            <person name="Tettelin H."/>
            <person name="Glass J.I."/>
            <person name="Rusch D."/>
            <person name="Podicherti R."/>
            <person name="Tsui H.-C.T."/>
            <person name="Winkler M.E."/>
        </authorList>
    </citation>
    <scope>NUCLEOTIDE SEQUENCE</scope>
</reference>
<evidence type="ECO:0000313" key="1">
    <source>
        <dbReference type="EMBL" id="SVD41278.1"/>
    </source>
</evidence>
<feature type="non-terminal residue" evidence="1">
    <location>
        <position position="1"/>
    </location>
</feature>
<protein>
    <submittedName>
        <fullName evidence="1">Uncharacterized protein</fullName>
    </submittedName>
</protein>
<dbReference type="EMBL" id="UINC01149050">
    <property type="protein sequence ID" value="SVD41278.1"/>
    <property type="molecule type" value="Genomic_DNA"/>
</dbReference>
<organism evidence="1">
    <name type="scientific">marine metagenome</name>
    <dbReference type="NCBI Taxonomy" id="408172"/>
    <lineage>
        <taxon>unclassified sequences</taxon>
        <taxon>metagenomes</taxon>
        <taxon>ecological metagenomes</taxon>
    </lineage>
</organism>
<proteinExistence type="predicted"/>
<sequence>KKGNLEQLPKGKFGKAISEACSKLDTIQINNSPHCVTASTCNIPKETQLEISLVLKNLFGVFSDAGYVLPQEVTEQSILP</sequence>